<accession>A0A5J4VK17</accession>
<dbReference type="PANTHER" id="PTHR45703:SF36">
    <property type="entry name" value="DYNEIN HEAVY CHAIN, CYTOPLASMIC"/>
    <property type="match status" value="1"/>
</dbReference>
<dbReference type="InterPro" id="IPR035699">
    <property type="entry name" value="AAA_6"/>
</dbReference>
<dbReference type="InterPro" id="IPR013602">
    <property type="entry name" value="Dynein_heavy_linker"/>
</dbReference>
<comment type="similarity">
    <text evidence="1">Belongs to the dynein heavy chain family.</text>
</comment>
<name>A0A5J4VK17_9EUKA</name>
<dbReference type="GO" id="GO:0051959">
    <property type="term" value="F:dynein light intermediate chain binding"/>
    <property type="evidence" value="ECO:0007669"/>
    <property type="project" value="InterPro"/>
</dbReference>
<dbReference type="AlphaFoldDB" id="A0A5J4VK17"/>
<comment type="caution">
    <text evidence="4">The sequence shown here is derived from an EMBL/GenBank/DDBJ whole genome shotgun (WGS) entry which is preliminary data.</text>
</comment>
<protein>
    <submittedName>
        <fullName evidence="4">Putative dynein heavy chain</fullName>
    </submittedName>
</protein>
<dbReference type="FunFam" id="1.10.8.710:FF:000004">
    <property type="entry name" value="Dynein axonemal heavy chain 6"/>
    <property type="match status" value="1"/>
</dbReference>
<dbReference type="Proteomes" id="UP000324800">
    <property type="component" value="Unassembled WGS sequence"/>
</dbReference>
<dbReference type="Gene3D" id="3.20.180.20">
    <property type="entry name" value="Dynein heavy chain, N-terminal domain 2"/>
    <property type="match status" value="1"/>
</dbReference>
<dbReference type="EMBL" id="SNRW01006508">
    <property type="protein sequence ID" value="KAA6382931.1"/>
    <property type="molecule type" value="Genomic_DNA"/>
</dbReference>
<dbReference type="SUPFAM" id="SSF52540">
    <property type="entry name" value="P-loop containing nucleoside triphosphate hydrolases"/>
    <property type="match status" value="2"/>
</dbReference>
<organism evidence="4 5">
    <name type="scientific">Streblomastix strix</name>
    <dbReference type="NCBI Taxonomy" id="222440"/>
    <lineage>
        <taxon>Eukaryota</taxon>
        <taxon>Metamonada</taxon>
        <taxon>Preaxostyla</taxon>
        <taxon>Oxymonadida</taxon>
        <taxon>Streblomastigidae</taxon>
        <taxon>Streblomastix</taxon>
    </lineage>
</organism>
<evidence type="ECO:0000259" key="2">
    <source>
        <dbReference type="Pfam" id="PF08393"/>
    </source>
</evidence>
<evidence type="ECO:0000313" key="5">
    <source>
        <dbReference type="Proteomes" id="UP000324800"/>
    </source>
</evidence>
<feature type="domain" description="Dynein heavy chain linker" evidence="2">
    <location>
        <begin position="1"/>
        <end position="152"/>
    </location>
</feature>
<dbReference type="OrthoDB" id="5593012at2759"/>
<evidence type="ECO:0000313" key="4">
    <source>
        <dbReference type="EMBL" id="KAA6382931.1"/>
    </source>
</evidence>
<dbReference type="GO" id="GO:0045505">
    <property type="term" value="F:dynein intermediate chain binding"/>
    <property type="evidence" value="ECO:0007669"/>
    <property type="project" value="InterPro"/>
</dbReference>
<evidence type="ECO:0000259" key="3">
    <source>
        <dbReference type="Pfam" id="PF12774"/>
    </source>
</evidence>
<dbReference type="InterPro" id="IPR027417">
    <property type="entry name" value="P-loop_NTPase"/>
</dbReference>
<dbReference type="Pfam" id="PF08393">
    <property type="entry name" value="DHC_N2"/>
    <property type="match status" value="1"/>
</dbReference>
<dbReference type="InterPro" id="IPR026983">
    <property type="entry name" value="DHC"/>
</dbReference>
<dbReference type="GO" id="GO:0005524">
    <property type="term" value="F:ATP binding"/>
    <property type="evidence" value="ECO:0007669"/>
    <property type="project" value="InterPro"/>
</dbReference>
<feature type="non-terminal residue" evidence="4">
    <location>
        <position position="1"/>
    </location>
</feature>
<dbReference type="Gene3D" id="1.10.8.710">
    <property type="match status" value="1"/>
</dbReference>
<dbReference type="InterPro" id="IPR042228">
    <property type="entry name" value="Dynein_linker_3"/>
</dbReference>
<dbReference type="GO" id="GO:0030286">
    <property type="term" value="C:dynein complex"/>
    <property type="evidence" value="ECO:0007669"/>
    <property type="project" value="InterPro"/>
</dbReference>
<feature type="domain" description="Dynein heavy chain hydrolytic ATP-binding dynein motor region" evidence="3">
    <location>
        <begin position="255"/>
        <end position="581"/>
    </location>
</feature>
<proteinExistence type="inferred from homology"/>
<dbReference type="FunFam" id="3.40.50.300:FF:000063">
    <property type="entry name" value="dynein heavy chain 6, axonemal"/>
    <property type="match status" value="1"/>
</dbReference>
<dbReference type="GO" id="GO:0007018">
    <property type="term" value="P:microtubule-based movement"/>
    <property type="evidence" value="ECO:0007669"/>
    <property type="project" value="InterPro"/>
</dbReference>
<gene>
    <name evidence="4" type="ORF">EZS28_021540</name>
</gene>
<dbReference type="Gene3D" id="1.20.58.1120">
    <property type="match status" value="2"/>
</dbReference>
<sequence>PGIMEKMQLNNKMLEEVQKRLEDYLETKRVKFPRFYFLSNDELLQILAQTTDPRAVQPFMSKCFDSINSFVFASSQDIDHMLCHNKGKSPEKDKKGFGDGSGTGNADYVTMMVSVEGESVELSEPVSTRMAVETQLLNFESAMSLTIRDQIQITLQAHSVMPHTEWIFKFPAQVILAVDQITWTAGVTEAFESDARSEQKGIHPVDVHARDIVETLVREKSSSSEAFEWMRNLRYYWDQDEDECLVRQTSTEFVYGYEYLGNSPRLVIIPLTDRCYITLTLSLRLHLGGNPAGPTGTGKTETTKDLAKALARPCVVFNCSDQINYQMMGRFFSGLVYAGAWACFDEFNRIDIEVLSIIAQQLLTILDAVKQQLTYFEFEGNLIKMNPNCGFFITMNPCYAGRTELPDNLKALFRPVAMMIPHYALIAEIMLFSEGFQTAKDLAQKMTQLYKLSSEQLSQQDHYDFGMRAVKSVLVMAGALKRKYDTLSEDTLLIRALRDTNTPKFLSDDVPLFIDIIRDLFPGVNIPPVEHTILQQSLTSVLKIQGMQPAQQFILKCLQVYETMEVRWGLMLVGETGTGKTT</sequence>
<dbReference type="Gene3D" id="3.40.50.300">
    <property type="entry name" value="P-loop containing nucleotide triphosphate hydrolases"/>
    <property type="match status" value="2"/>
</dbReference>
<dbReference type="Pfam" id="PF12774">
    <property type="entry name" value="AAA_6"/>
    <property type="match status" value="1"/>
</dbReference>
<reference evidence="4 5" key="1">
    <citation type="submission" date="2019-03" db="EMBL/GenBank/DDBJ databases">
        <title>Single cell metagenomics reveals metabolic interactions within the superorganism composed of flagellate Streblomastix strix and complex community of Bacteroidetes bacteria on its surface.</title>
        <authorList>
            <person name="Treitli S.C."/>
            <person name="Kolisko M."/>
            <person name="Husnik F."/>
            <person name="Keeling P."/>
            <person name="Hampl V."/>
        </authorList>
    </citation>
    <scope>NUCLEOTIDE SEQUENCE [LARGE SCALE GENOMIC DNA]</scope>
    <source>
        <strain evidence="4">ST1C</strain>
    </source>
</reference>
<evidence type="ECO:0000256" key="1">
    <source>
        <dbReference type="ARBA" id="ARBA00008887"/>
    </source>
</evidence>
<dbReference type="PANTHER" id="PTHR45703">
    <property type="entry name" value="DYNEIN HEAVY CHAIN"/>
    <property type="match status" value="1"/>
</dbReference>
<dbReference type="InterPro" id="IPR043157">
    <property type="entry name" value="Dynein_AAA1S"/>
</dbReference>